<name>A0A1L8CXL2_9THEO</name>
<dbReference type="EMBL" id="BDJK01000055">
    <property type="protein sequence ID" value="GAV23672.1"/>
    <property type="molecule type" value="Genomic_DNA"/>
</dbReference>
<dbReference type="Pfam" id="PF09936">
    <property type="entry name" value="Methyltrn_RNA_4"/>
    <property type="match status" value="1"/>
</dbReference>
<proteinExistence type="predicted"/>
<dbReference type="InterPro" id="IPR029026">
    <property type="entry name" value="tRNA_m1G_MTases_N"/>
</dbReference>
<comment type="caution">
    <text evidence="2">The sequence shown here is derived from an EMBL/GenBank/DDBJ whole genome shotgun (WGS) entry which is preliminary data.</text>
</comment>
<evidence type="ECO:0000259" key="1">
    <source>
        <dbReference type="Pfam" id="PF09936"/>
    </source>
</evidence>
<accession>A0A1L8CXL2</accession>
<evidence type="ECO:0000313" key="2">
    <source>
        <dbReference type="EMBL" id="GAV23672.1"/>
    </source>
</evidence>
<dbReference type="InterPro" id="IPR019230">
    <property type="entry name" value="RNA_MeTrfase_C_dom"/>
</dbReference>
<dbReference type="CDD" id="cd18085">
    <property type="entry name" value="TM1570-like"/>
    <property type="match status" value="1"/>
</dbReference>
<dbReference type="AlphaFoldDB" id="A0A1L8CXL2"/>
<keyword evidence="3" id="KW-1185">Reference proteome</keyword>
<dbReference type="STRING" id="870242.cpu_21820"/>
<feature type="domain" description="tRNA (guanine-N(1)-)-methyltransferase C-terminal" evidence="1">
    <location>
        <begin position="3"/>
        <end position="184"/>
    </location>
</feature>
<protein>
    <recommendedName>
        <fullName evidence="1">tRNA (guanine-N(1)-)-methyltransferase C-terminal domain-containing protein</fullName>
    </recommendedName>
</protein>
<evidence type="ECO:0000313" key="3">
    <source>
        <dbReference type="Proteomes" id="UP000187485"/>
    </source>
</evidence>
<dbReference type="OrthoDB" id="9794931at2"/>
<dbReference type="Gene3D" id="3.40.1280.10">
    <property type="match status" value="1"/>
</dbReference>
<dbReference type="RefSeq" id="WP_075860064.1">
    <property type="nucleotide sequence ID" value="NZ_BDJK01000055.1"/>
</dbReference>
<sequence>MGNVYLALVHYPVYNKHLEVVTTSVTNLDIHDIARSSRTYGIKNYYIVHPSPTMKQLIKKVLNFWQEGYGASYNPDRKEAFKIVKLVSSLEEVIFDIEKLEGKKPLTISTDARIYSNTVSYNFLRNKIKEDSNPYLLLFGTGWGLTREVMESTSFILEPIYGPSDYNHLSVRSAVAIILDRLLGENWFSK</sequence>
<gene>
    <name evidence="2" type="ORF">cpu_21820</name>
</gene>
<reference evidence="3" key="1">
    <citation type="submission" date="2016-12" db="EMBL/GenBank/DDBJ databases">
        <title>Draft Genome Sequences od Carboxydothermus pertinax and islandicus, Hydrogenogenic Carboxydotrophic Bacteria.</title>
        <authorList>
            <person name="Fukuyama Y."/>
            <person name="Ohmae K."/>
            <person name="Yoneda Y."/>
            <person name="Yoshida T."/>
            <person name="Sako Y."/>
        </authorList>
    </citation>
    <scope>NUCLEOTIDE SEQUENCE [LARGE SCALE GENOMIC DNA]</scope>
    <source>
        <strain evidence="3">Ug1</strain>
    </source>
</reference>
<dbReference type="Proteomes" id="UP000187485">
    <property type="component" value="Unassembled WGS sequence"/>
</dbReference>
<organism evidence="2 3">
    <name type="scientific">Carboxydothermus pertinax</name>
    <dbReference type="NCBI Taxonomy" id="870242"/>
    <lineage>
        <taxon>Bacteria</taxon>
        <taxon>Bacillati</taxon>
        <taxon>Bacillota</taxon>
        <taxon>Clostridia</taxon>
        <taxon>Thermoanaerobacterales</taxon>
        <taxon>Thermoanaerobacteraceae</taxon>
        <taxon>Carboxydothermus</taxon>
    </lineage>
</organism>